<organism evidence="1">
    <name type="scientific">Zea mays</name>
    <name type="common">Maize</name>
    <dbReference type="NCBI Taxonomy" id="4577"/>
    <lineage>
        <taxon>Eukaryota</taxon>
        <taxon>Viridiplantae</taxon>
        <taxon>Streptophyta</taxon>
        <taxon>Embryophyta</taxon>
        <taxon>Tracheophyta</taxon>
        <taxon>Spermatophyta</taxon>
        <taxon>Magnoliopsida</taxon>
        <taxon>Liliopsida</taxon>
        <taxon>Poales</taxon>
        <taxon>Poaceae</taxon>
        <taxon>PACMAD clade</taxon>
        <taxon>Panicoideae</taxon>
        <taxon>Andropogonodae</taxon>
        <taxon>Andropogoneae</taxon>
        <taxon>Tripsacinae</taxon>
        <taxon>Zea</taxon>
    </lineage>
</organism>
<dbReference type="PaxDb" id="4577-GRMZM5G811084_P01"/>
<dbReference type="InParanoid" id="A0A1D6KFG1"/>
<proteinExistence type="predicted"/>
<reference evidence="1" key="1">
    <citation type="submission" date="2015-12" db="EMBL/GenBank/DDBJ databases">
        <title>Update maize B73 reference genome by single molecule sequencing technologies.</title>
        <authorList>
            <consortium name="Maize Genome Sequencing Project"/>
            <person name="Ware D."/>
        </authorList>
    </citation>
    <scope>NUCLEOTIDE SEQUENCE [LARGE SCALE GENOMIC DNA]</scope>
    <source>
        <tissue evidence="1">Seedling</tissue>
    </source>
</reference>
<dbReference type="EMBL" id="CM007647">
    <property type="protein sequence ID" value="ONM01852.1"/>
    <property type="molecule type" value="Genomic_DNA"/>
</dbReference>
<accession>A0A1D6KFG1</accession>
<dbReference type="AlphaFoldDB" id="A0A1D6KFG1"/>
<sequence>MLSAPLPARLVGEWLREALALIVVLPGSSLPRLGAAADSTGSWGAVDASPGCGAAAKPPLPWPWRALASHRTVEQNSTNSAGLECAQLRFLHGWLGNGSAKLWRFVARISLLVDCFSP</sequence>
<gene>
    <name evidence="1" type="ORF">ZEAMMB73_Zm00001d030980</name>
</gene>
<evidence type="ECO:0000313" key="1">
    <source>
        <dbReference type="EMBL" id="ONM01852.1"/>
    </source>
</evidence>
<protein>
    <submittedName>
        <fullName evidence="1">Uncharacterized protein</fullName>
    </submittedName>
</protein>
<name>A0A1D6KFG1_MAIZE</name>